<dbReference type="STRING" id="658196.A0A397SEK1"/>
<reference evidence="1 2" key="1">
    <citation type="submission" date="2018-06" db="EMBL/GenBank/DDBJ databases">
        <title>Comparative genomics reveals the genomic features of Rhizophagus irregularis, R. cerebriforme, R. diaphanum and Gigaspora rosea, and their symbiotic lifestyle signature.</title>
        <authorList>
            <person name="Morin E."/>
            <person name="San Clemente H."/>
            <person name="Chen E.C.H."/>
            <person name="De La Providencia I."/>
            <person name="Hainaut M."/>
            <person name="Kuo A."/>
            <person name="Kohler A."/>
            <person name="Murat C."/>
            <person name="Tang N."/>
            <person name="Roy S."/>
            <person name="Loubradou J."/>
            <person name="Henrissat B."/>
            <person name="Grigoriev I.V."/>
            <person name="Corradi N."/>
            <person name="Roux C."/>
            <person name="Martin F.M."/>
        </authorList>
    </citation>
    <scope>NUCLEOTIDE SEQUENCE [LARGE SCALE GENOMIC DNA]</scope>
    <source>
        <strain evidence="1 2">DAOM 227022</strain>
    </source>
</reference>
<gene>
    <name evidence="1" type="ORF">C1645_834229</name>
</gene>
<organism evidence="1 2">
    <name type="scientific">Glomus cerebriforme</name>
    <dbReference type="NCBI Taxonomy" id="658196"/>
    <lineage>
        <taxon>Eukaryota</taxon>
        <taxon>Fungi</taxon>
        <taxon>Fungi incertae sedis</taxon>
        <taxon>Mucoromycota</taxon>
        <taxon>Glomeromycotina</taxon>
        <taxon>Glomeromycetes</taxon>
        <taxon>Glomerales</taxon>
        <taxon>Glomeraceae</taxon>
        <taxon>Glomus</taxon>
    </lineage>
</organism>
<dbReference type="Proteomes" id="UP000265703">
    <property type="component" value="Unassembled WGS sequence"/>
</dbReference>
<dbReference type="AlphaFoldDB" id="A0A397SEK1"/>
<comment type="caution">
    <text evidence="1">The sequence shown here is derived from an EMBL/GenBank/DDBJ whole genome shotgun (WGS) entry which is preliminary data.</text>
</comment>
<evidence type="ECO:0000313" key="1">
    <source>
        <dbReference type="EMBL" id="RIA83156.1"/>
    </source>
</evidence>
<dbReference type="OrthoDB" id="2373574at2759"/>
<keyword evidence="2" id="KW-1185">Reference proteome</keyword>
<sequence>MSNDKGSLDCLPIYSFLFPNEKGSSLYNAYDRSEVEDKLVIKIDQDGNHAPKFSVADDISEVYGLPGIHECINGQKPLRAVIDIDATQEDMGADGVKPDILKGLVIATSSDPSKCSYHIIYAPALLIDHHELKAFTELVYTITGEKFGKYIDRGLPGQNFNLRLISSAKKGRVKRILQFSLNNGWNELEYTRVQPPTSLELKVRPRILSTEKNNNPLRISVGSDILQKYADLVLQKYSNYLRDWTIEERDSENFVYFNRKAPLGYPLCKRIHDKDQWWFGHVCASSGSFRKNAILGQVYNEALTATETYKERYVRPLPNEGDIYVGSPWETGKTYVLEHLTISDDVNLLVLSTRHSYSNAVTTRLNLKSYCDIDEARRIIVMDNDLTDLNIEWIKALRKDIPLSIIHNTYQPQKGKTFRLAPNKETVLAELWDWAKQMSLLPFENRTSASLICHLRKDVQGIVRALKTDFPELRIKEYHGKSDPVEKAQDFSNVEESWKDIDLVAYTSTLKIGVSCTNPKFKRAFCLFNSYIETNAGTNQMLFRMRCIKDYVCHIEQRLSNVPVTEKGLFQWLLNAKRECLPQELQNRGIFPDINSIIRNKDVPSVRLWVAFMLEKFRSRQLFGWRMVDFLRKAGMIISIIESIPKPEDTTTSLSQIVKASSSIVKAEEISNLSNATIVDHETAEFLENKPKKTLEEMRSLDQHHIVECYEISPELLTKNFISKYGGYNHMRWFRAYRQLRDAGISNETAVEAIIRKDYRDDKLAVATRAERHRICLELLRICTPAKDIDDRARYKADDVKAHIDSPESISHLQDLVPKMARVFDNTDASRRAKKSGLKTDKAKLGLLNSALYATYGLKFKATNKKRTQYHLVGSFDGEDAPKLPSYQTGKEVYWNNGEDIRYAYSKLTPDELLLEEDSKTSLDPGLANNAQITEETQDLFDIC</sequence>
<evidence type="ECO:0000313" key="2">
    <source>
        <dbReference type="Proteomes" id="UP000265703"/>
    </source>
</evidence>
<protein>
    <recommendedName>
        <fullName evidence="3">Replication origin-binding protein domain-containing protein</fullName>
    </recommendedName>
</protein>
<proteinExistence type="predicted"/>
<accession>A0A397SEK1</accession>
<dbReference type="EMBL" id="QKYT01000594">
    <property type="protein sequence ID" value="RIA83156.1"/>
    <property type="molecule type" value="Genomic_DNA"/>
</dbReference>
<evidence type="ECO:0008006" key="3">
    <source>
        <dbReference type="Google" id="ProtNLM"/>
    </source>
</evidence>
<name>A0A397SEK1_9GLOM</name>